<evidence type="ECO:0000313" key="2">
    <source>
        <dbReference type="EMBL" id="RUT31558.1"/>
    </source>
</evidence>
<dbReference type="Gene3D" id="3.40.630.30">
    <property type="match status" value="1"/>
</dbReference>
<dbReference type="SUPFAM" id="SSF55729">
    <property type="entry name" value="Acyl-CoA N-acyltransferases (Nat)"/>
    <property type="match status" value="1"/>
</dbReference>
<evidence type="ECO:0000259" key="1">
    <source>
        <dbReference type="PROSITE" id="PS51186"/>
    </source>
</evidence>
<gene>
    <name evidence="2" type="ORF">EJP77_09150</name>
</gene>
<feature type="domain" description="N-acetyltransferase" evidence="1">
    <location>
        <begin position="16"/>
        <end position="185"/>
    </location>
</feature>
<comment type="caution">
    <text evidence="2">The sequence shown here is derived from an EMBL/GenBank/DDBJ whole genome shotgun (WGS) entry which is preliminary data.</text>
</comment>
<dbReference type="AlphaFoldDB" id="A0A433XCF4"/>
<reference evidence="2 3" key="1">
    <citation type="submission" date="2018-12" db="EMBL/GenBank/DDBJ databases">
        <authorList>
            <person name="Sun L."/>
            <person name="Chen Z."/>
        </authorList>
    </citation>
    <scope>NUCLEOTIDE SEQUENCE [LARGE SCALE GENOMIC DNA]</scope>
    <source>
        <strain evidence="2 3">3-5-3</strain>
    </source>
</reference>
<organism evidence="2 3">
    <name type="scientific">Paenibacillus zeisoli</name>
    <dbReference type="NCBI Taxonomy" id="2496267"/>
    <lineage>
        <taxon>Bacteria</taxon>
        <taxon>Bacillati</taxon>
        <taxon>Bacillota</taxon>
        <taxon>Bacilli</taxon>
        <taxon>Bacillales</taxon>
        <taxon>Paenibacillaceae</taxon>
        <taxon>Paenibacillus</taxon>
    </lineage>
</organism>
<dbReference type="InterPro" id="IPR016181">
    <property type="entry name" value="Acyl_CoA_acyltransferase"/>
</dbReference>
<sequence>MYRCGGVIPELESSRLRLRQLEDNDAPQLFKYWGDDEVVRYLNMSRLESVQDTLDMINLLNGLSETEDTLRWGIELKETGALIGSCGFNVWQLAGANRGEIGYDLGTAYWGRGYMPEALLTMLEFGYSVMGLNRIEALVLPENAASRRMLSKLGFQEEGLLREYQQNEQEEGYIDLHLYALLRREFAQRRRK</sequence>
<dbReference type="OrthoDB" id="9785602at2"/>
<dbReference type="InterPro" id="IPR000182">
    <property type="entry name" value="GNAT_dom"/>
</dbReference>
<protein>
    <submittedName>
        <fullName evidence="2">N-acetyltransferase</fullName>
    </submittedName>
</protein>
<dbReference type="PANTHER" id="PTHR43792:SF9">
    <property type="entry name" value="RIBOSOMAL-PROTEIN-ALANINE ACETYLTRANSFERASE"/>
    <property type="match status" value="1"/>
</dbReference>
<accession>A0A433XCF4</accession>
<dbReference type="Proteomes" id="UP000272464">
    <property type="component" value="Unassembled WGS sequence"/>
</dbReference>
<evidence type="ECO:0000313" key="3">
    <source>
        <dbReference type="Proteomes" id="UP000272464"/>
    </source>
</evidence>
<dbReference type="RefSeq" id="WP_127198939.1">
    <property type="nucleotide sequence ID" value="NZ_RZNX01000003.1"/>
</dbReference>
<dbReference type="GO" id="GO:0008999">
    <property type="term" value="F:protein-N-terminal-alanine acetyltransferase activity"/>
    <property type="evidence" value="ECO:0007669"/>
    <property type="project" value="TreeGrafter"/>
</dbReference>
<dbReference type="GO" id="GO:0005737">
    <property type="term" value="C:cytoplasm"/>
    <property type="evidence" value="ECO:0007669"/>
    <property type="project" value="TreeGrafter"/>
</dbReference>
<dbReference type="PROSITE" id="PS51186">
    <property type="entry name" value="GNAT"/>
    <property type="match status" value="1"/>
</dbReference>
<name>A0A433XCF4_9BACL</name>
<dbReference type="Pfam" id="PF13302">
    <property type="entry name" value="Acetyltransf_3"/>
    <property type="match status" value="1"/>
</dbReference>
<proteinExistence type="predicted"/>
<keyword evidence="3" id="KW-1185">Reference proteome</keyword>
<keyword evidence="2" id="KW-0808">Transferase</keyword>
<dbReference type="InterPro" id="IPR051531">
    <property type="entry name" value="N-acetyltransferase"/>
</dbReference>
<dbReference type="EMBL" id="RZNX01000003">
    <property type="protein sequence ID" value="RUT31558.1"/>
    <property type="molecule type" value="Genomic_DNA"/>
</dbReference>
<dbReference type="PANTHER" id="PTHR43792">
    <property type="entry name" value="GNAT FAMILY, PUTATIVE (AFU_ORTHOLOGUE AFUA_3G00765)-RELATED-RELATED"/>
    <property type="match status" value="1"/>
</dbReference>